<dbReference type="STRING" id="545696.HOLDEFILI_03895"/>
<dbReference type="Proteomes" id="UP000005950">
    <property type="component" value="Unassembled WGS sequence"/>
</dbReference>
<dbReference type="AlphaFoldDB" id="B9YDH2"/>
<accession>B9YDH2</accession>
<comment type="caution">
    <text evidence="1">The sequence shown here is derived from an EMBL/GenBank/DDBJ whole genome shotgun (WGS) entry which is preliminary data.</text>
</comment>
<proteinExistence type="predicted"/>
<reference evidence="1 2" key="1">
    <citation type="submission" date="2008-12" db="EMBL/GenBank/DDBJ databases">
        <authorList>
            <person name="Fulton L."/>
            <person name="Clifton S."/>
            <person name="Fulton B."/>
            <person name="Xu J."/>
            <person name="Minx P."/>
            <person name="Pepin K.H."/>
            <person name="Johnson M."/>
            <person name="Bhonagiri V."/>
            <person name="Nash W.E."/>
            <person name="Mardis E.R."/>
            <person name="Wilson R.K."/>
        </authorList>
    </citation>
    <scope>NUCLEOTIDE SEQUENCE [LARGE SCALE GENOMIC DNA]</scope>
    <source>
        <strain evidence="1 2">DSM 12042</strain>
    </source>
</reference>
<protein>
    <submittedName>
        <fullName evidence="1">Uncharacterized protein</fullName>
    </submittedName>
</protein>
<evidence type="ECO:0000313" key="2">
    <source>
        <dbReference type="Proteomes" id="UP000005950"/>
    </source>
</evidence>
<dbReference type="HOGENOM" id="CLU_3200712_0_0_9"/>
<name>B9YDH2_9FIRM</name>
<dbReference type="EMBL" id="ACCF01000245">
    <property type="protein sequence ID" value="EEF65954.1"/>
    <property type="molecule type" value="Genomic_DNA"/>
</dbReference>
<evidence type="ECO:0000313" key="1">
    <source>
        <dbReference type="EMBL" id="EEF65954.1"/>
    </source>
</evidence>
<sequence>MEKKINAGGRKYIREDAENSGLTPVLSIRLKRRNPLEIFAFLLLF</sequence>
<organism evidence="1 2">
    <name type="scientific">Holdemania filiformis DSM 12042</name>
    <dbReference type="NCBI Taxonomy" id="545696"/>
    <lineage>
        <taxon>Bacteria</taxon>
        <taxon>Bacillati</taxon>
        <taxon>Bacillota</taxon>
        <taxon>Erysipelotrichia</taxon>
        <taxon>Erysipelotrichales</taxon>
        <taxon>Erysipelotrichaceae</taxon>
        <taxon>Holdemania</taxon>
    </lineage>
</organism>
<gene>
    <name evidence="1" type="ORF">HOLDEFILI_03895</name>
</gene>
<reference evidence="1 2" key="2">
    <citation type="submission" date="2009-02" db="EMBL/GenBank/DDBJ databases">
        <title>Draft genome sequence of Holdemania filiformis DSM 12042.</title>
        <authorList>
            <person name="Sudarsanam P."/>
            <person name="Ley R."/>
            <person name="Guruge J."/>
            <person name="Turnbaugh P.J."/>
            <person name="Mahowald M."/>
            <person name="Liep D."/>
            <person name="Gordon J."/>
        </authorList>
    </citation>
    <scope>NUCLEOTIDE SEQUENCE [LARGE SCALE GENOMIC DNA]</scope>
    <source>
        <strain evidence="1 2">DSM 12042</strain>
    </source>
</reference>